<evidence type="ECO:0000313" key="3">
    <source>
        <dbReference type="Proteomes" id="UP000183263"/>
    </source>
</evidence>
<dbReference type="Pfam" id="PF05305">
    <property type="entry name" value="DUF732"/>
    <property type="match status" value="1"/>
</dbReference>
<reference evidence="2 3" key="1">
    <citation type="submission" date="2016-10" db="EMBL/GenBank/DDBJ databases">
        <authorList>
            <person name="de Groot N.N."/>
        </authorList>
    </citation>
    <scope>NUCLEOTIDE SEQUENCE [LARGE SCALE GENOMIC DNA]</scope>
    <source>
        <strain evidence="2 3">DSM 44892</strain>
    </source>
</reference>
<gene>
    <name evidence="2" type="ORF">SAMN05444695_105110</name>
</gene>
<dbReference type="EMBL" id="FNDN01000005">
    <property type="protein sequence ID" value="SDI11939.1"/>
    <property type="molecule type" value="Genomic_DNA"/>
</dbReference>
<evidence type="ECO:0000313" key="2">
    <source>
        <dbReference type="EMBL" id="SDI11939.1"/>
    </source>
</evidence>
<name>A0A1G8HZ30_9NOCA</name>
<sequence length="182" mass="18227">MPHARRFRTSVARALAVGAVAVAGGGLLVGCGSDDSTATSTPTATTTAAATTEDAEESGEPTTSAPVTNPGEAATAPPSEPEPVPDDYPGPAEVPVSEDGKRFLDALRAAGITPAGDGSIAVSTADYICQAQREGLTDADTMIFVTAMVGTEASASGTELGPDQAAAQARTYVDVAHADYCR</sequence>
<evidence type="ECO:0000256" key="1">
    <source>
        <dbReference type="SAM" id="MobiDB-lite"/>
    </source>
</evidence>
<protein>
    <submittedName>
        <fullName evidence="2">Uncharacterized protein</fullName>
    </submittedName>
</protein>
<feature type="region of interest" description="Disordered" evidence="1">
    <location>
        <begin position="28"/>
        <end position="97"/>
    </location>
</feature>
<dbReference type="RefSeq" id="WP_072737450.1">
    <property type="nucleotide sequence ID" value="NZ_CP048813.1"/>
</dbReference>
<dbReference type="AlphaFoldDB" id="A0A1G8HZ30"/>
<dbReference type="InterPro" id="IPR007969">
    <property type="entry name" value="DUF732"/>
</dbReference>
<keyword evidence="3" id="KW-1185">Reference proteome</keyword>
<organism evidence="2 3">
    <name type="scientific">Rhodococcus triatomae</name>
    <dbReference type="NCBI Taxonomy" id="300028"/>
    <lineage>
        <taxon>Bacteria</taxon>
        <taxon>Bacillati</taxon>
        <taxon>Actinomycetota</taxon>
        <taxon>Actinomycetes</taxon>
        <taxon>Mycobacteriales</taxon>
        <taxon>Nocardiaceae</taxon>
        <taxon>Rhodococcus</taxon>
    </lineage>
</organism>
<proteinExistence type="predicted"/>
<dbReference type="Proteomes" id="UP000183263">
    <property type="component" value="Unassembled WGS sequence"/>
</dbReference>
<dbReference type="OrthoDB" id="4578583at2"/>
<feature type="compositionally biased region" description="Low complexity" evidence="1">
    <location>
        <begin position="33"/>
        <end position="52"/>
    </location>
</feature>
<dbReference type="PROSITE" id="PS51257">
    <property type="entry name" value="PROKAR_LIPOPROTEIN"/>
    <property type="match status" value="1"/>
</dbReference>
<feature type="compositionally biased region" description="Pro residues" evidence="1">
    <location>
        <begin position="78"/>
        <end position="88"/>
    </location>
</feature>
<accession>A0A1G8HZ30</accession>